<sequence length="375" mass="40361">MRAGPLDGIRVLDLTLWMVGPWAGSQLGALGADVLHVEKPGTPPEALGRVPPTIGGTSIGYIAWNMNKRGLGLDLKDPDHVRTALDVVEKCDVFLSNMRPGVVDRLGLGYEAVAARNPAIVYCDVNGWGHVGPMSGSPGSDGVLQGYSGFWSLNGTDGEFYRHYTQLDSSTGNLAVVGILAALAHRRRTGVGQRVRISMLRAAMALQAVPLGLTLAGERLGAKGAASQLTAPDDVFTCADRLHLGVSVTSEEQWRALCGEVDGLDRPEWGTNEGRLADPALAPALRAAFAARSRPYWLWRLRKVGVPVAYPLTFDELRSHRQVERLGQLSTVDTHTWGQVTTGGSPWRFSGHDTHWSSPPLAGEHTEEILKELGT</sequence>
<dbReference type="EMBL" id="BAAAQK010000029">
    <property type="protein sequence ID" value="GAA1879928.1"/>
    <property type="molecule type" value="Genomic_DNA"/>
</dbReference>
<keyword evidence="1" id="KW-0808">Transferase</keyword>
<dbReference type="Proteomes" id="UP001500449">
    <property type="component" value="Unassembled WGS sequence"/>
</dbReference>
<protein>
    <submittedName>
        <fullName evidence="2">CaiB/BaiF CoA-transferase family protein</fullName>
    </submittedName>
</protein>
<dbReference type="RefSeq" id="WP_344427876.1">
    <property type="nucleotide sequence ID" value="NZ_BAAAQK010000029.1"/>
</dbReference>
<dbReference type="InterPro" id="IPR023606">
    <property type="entry name" value="CoA-Trfase_III_dom_1_sf"/>
</dbReference>
<reference evidence="2 3" key="1">
    <citation type="journal article" date="2019" name="Int. J. Syst. Evol. Microbiol.">
        <title>The Global Catalogue of Microorganisms (GCM) 10K type strain sequencing project: providing services to taxonomists for standard genome sequencing and annotation.</title>
        <authorList>
            <consortium name="The Broad Institute Genomics Platform"/>
            <consortium name="The Broad Institute Genome Sequencing Center for Infectious Disease"/>
            <person name="Wu L."/>
            <person name="Ma J."/>
        </authorList>
    </citation>
    <scope>NUCLEOTIDE SEQUENCE [LARGE SCALE GENOMIC DNA]</scope>
    <source>
        <strain evidence="2 3">JCM 16009</strain>
    </source>
</reference>
<dbReference type="InterPro" id="IPR003673">
    <property type="entry name" value="CoA-Trfase_fam_III"/>
</dbReference>
<keyword evidence="3" id="KW-1185">Reference proteome</keyword>
<dbReference type="Pfam" id="PF02515">
    <property type="entry name" value="CoA_transf_3"/>
    <property type="match status" value="1"/>
</dbReference>
<evidence type="ECO:0000313" key="3">
    <source>
        <dbReference type="Proteomes" id="UP001500449"/>
    </source>
</evidence>
<name>A0ABN2NQY9_9PSEU</name>
<proteinExistence type="predicted"/>
<dbReference type="InterPro" id="IPR050483">
    <property type="entry name" value="CoA-transferase_III_domain"/>
</dbReference>
<accession>A0ABN2NQY9</accession>
<gene>
    <name evidence="2" type="ORF">GCM10009836_71610</name>
</gene>
<dbReference type="SUPFAM" id="SSF89796">
    <property type="entry name" value="CoA-transferase family III (CaiB/BaiF)"/>
    <property type="match status" value="1"/>
</dbReference>
<comment type="caution">
    <text evidence="2">The sequence shown here is derived from an EMBL/GenBank/DDBJ whole genome shotgun (WGS) entry which is preliminary data.</text>
</comment>
<dbReference type="PANTHER" id="PTHR48207:SF3">
    <property type="entry name" value="SUCCINATE--HYDROXYMETHYLGLUTARATE COA-TRANSFERASE"/>
    <property type="match status" value="1"/>
</dbReference>
<dbReference type="InterPro" id="IPR044855">
    <property type="entry name" value="CoA-Trfase_III_dom3_sf"/>
</dbReference>
<organism evidence="2 3">
    <name type="scientific">Pseudonocardia ailaonensis</name>
    <dbReference type="NCBI Taxonomy" id="367279"/>
    <lineage>
        <taxon>Bacteria</taxon>
        <taxon>Bacillati</taxon>
        <taxon>Actinomycetota</taxon>
        <taxon>Actinomycetes</taxon>
        <taxon>Pseudonocardiales</taxon>
        <taxon>Pseudonocardiaceae</taxon>
        <taxon>Pseudonocardia</taxon>
    </lineage>
</organism>
<evidence type="ECO:0000256" key="1">
    <source>
        <dbReference type="ARBA" id="ARBA00022679"/>
    </source>
</evidence>
<evidence type="ECO:0000313" key="2">
    <source>
        <dbReference type="EMBL" id="GAA1879928.1"/>
    </source>
</evidence>
<dbReference type="PANTHER" id="PTHR48207">
    <property type="entry name" value="SUCCINATE--HYDROXYMETHYLGLUTARATE COA-TRANSFERASE"/>
    <property type="match status" value="1"/>
</dbReference>
<dbReference type="Gene3D" id="3.30.1540.10">
    <property type="entry name" value="formyl-coa transferase, domain 3"/>
    <property type="match status" value="1"/>
</dbReference>
<dbReference type="Gene3D" id="3.40.50.10540">
    <property type="entry name" value="Crotonobetainyl-coa:carnitine coa-transferase, domain 1"/>
    <property type="match status" value="1"/>
</dbReference>